<comment type="similarity">
    <text evidence="1 7">Belongs to the MICOS complex subunit Mic60 family.</text>
</comment>
<feature type="region of interest" description="Disordered" evidence="8">
    <location>
        <begin position="91"/>
        <end position="111"/>
    </location>
</feature>
<organism evidence="9 10">
    <name type="scientific">Ranatra chinensis</name>
    <dbReference type="NCBI Taxonomy" id="642074"/>
    <lineage>
        <taxon>Eukaryota</taxon>
        <taxon>Metazoa</taxon>
        <taxon>Ecdysozoa</taxon>
        <taxon>Arthropoda</taxon>
        <taxon>Hexapoda</taxon>
        <taxon>Insecta</taxon>
        <taxon>Pterygota</taxon>
        <taxon>Neoptera</taxon>
        <taxon>Paraneoptera</taxon>
        <taxon>Hemiptera</taxon>
        <taxon>Heteroptera</taxon>
        <taxon>Panheteroptera</taxon>
        <taxon>Nepomorpha</taxon>
        <taxon>Nepidae</taxon>
        <taxon>Ranatrinae</taxon>
        <taxon>Ranatra</taxon>
    </lineage>
</organism>
<comment type="caution">
    <text evidence="9">The sequence shown here is derived from an EMBL/GenBank/DDBJ whole genome shotgun (WGS) entry which is preliminary data.</text>
</comment>
<evidence type="ECO:0000256" key="8">
    <source>
        <dbReference type="SAM" id="MobiDB-lite"/>
    </source>
</evidence>
<dbReference type="Pfam" id="PF09731">
    <property type="entry name" value="Mitofilin"/>
    <property type="match status" value="1"/>
</dbReference>
<evidence type="ECO:0000256" key="5">
    <source>
        <dbReference type="ARBA" id="ARBA00023128"/>
    </source>
</evidence>
<evidence type="ECO:0000313" key="10">
    <source>
        <dbReference type="Proteomes" id="UP001558652"/>
    </source>
</evidence>
<keyword evidence="4" id="KW-1133">Transmembrane helix</keyword>
<protein>
    <recommendedName>
        <fullName evidence="7">MICOS complex subunit MIC60</fullName>
    </recommendedName>
    <alternativeName>
        <fullName evidence="7">Mitofilin</fullName>
    </alternativeName>
</protein>
<comment type="subcellular location">
    <subcellularLocation>
        <location evidence="7">Mitochondrion inner membrane</location>
        <topology evidence="7">Single-pass membrane protein</topology>
    </subcellularLocation>
</comment>
<evidence type="ECO:0000256" key="3">
    <source>
        <dbReference type="ARBA" id="ARBA00022792"/>
    </source>
</evidence>
<gene>
    <name evidence="9" type="ORF">AAG570_009760</name>
</gene>
<dbReference type="EMBL" id="JBFDAA010000004">
    <property type="protein sequence ID" value="KAL1138065.1"/>
    <property type="molecule type" value="Genomic_DNA"/>
</dbReference>
<reference evidence="9 10" key="1">
    <citation type="submission" date="2024-07" db="EMBL/GenBank/DDBJ databases">
        <title>Chromosome-level genome assembly of the water stick insect Ranatra chinensis (Heteroptera: Nepidae).</title>
        <authorList>
            <person name="Liu X."/>
        </authorList>
    </citation>
    <scope>NUCLEOTIDE SEQUENCE [LARGE SCALE GENOMIC DNA]</scope>
    <source>
        <strain evidence="9">Cailab_2021Rc</strain>
        <tissue evidence="9">Muscle</tissue>
    </source>
</reference>
<dbReference type="PANTHER" id="PTHR15415">
    <property type="entry name" value="MITOFILIN"/>
    <property type="match status" value="1"/>
</dbReference>
<dbReference type="GO" id="GO:0005743">
    <property type="term" value="C:mitochondrial inner membrane"/>
    <property type="evidence" value="ECO:0007669"/>
    <property type="project" value="UniProtKB-SubCell"/>
</dbReference>
<dbReference type="AlphaFoldDB" id="A0ABD0YQ00"/>
<keyword evidence="3 7" id="KW-0999">Mitochondrion inner membrane</keyword>
<dbReference type="PANTHER" id="PTHR15415:SF7">
    <property type="entry name" value="MICOS COMPLEX SUBUNIT MIC60"/>
    <property type="match status" value="1"/>
</dbReference>
<evidence type="ECO:0000256" key="6">
    <source>
        <dbReference type="ARBA" id="ARBA00023136"/>
    </source>
</evidence>
<dbReference type="InterPro" id="IPR019133">
    <property type="entry name" value="MIC60"/>
</dbReference>
<evidence type="ECO:0000313" key="9">
    <source>
        <dbReference type="EMBL" id="KAL1138065.1"/>
    </source>
</evidence>
<evidence type="ECO:0000256" key="7">
    <source>
        <dbReference type="RuleBase" id="RU363000"/>
    </source>
</evidence>
<evidence type="ECO:0000256" key="1">
    <source>
        <dbReference type="ARBA" id="ARBA00010877"/>
    </source>
</evidence>
<name>A0ABD0YQ00_9HEMI</name>
<accession>A0ABD0YQ00</accession>
<sequence>MRKPDETGDDQLPSPLSLVDLETAIGVSAQQAIGAYNEAICVIRDHADEVYQLVEQSIEDVDSKMWGRIKEKGLERERLLGIAENKAKEATESVKKMQRNLSDPAVPGDDEIRNKAMRNTERVLTAIDEAKKMFQQERARVAVTDKYWSKVQEARRHFSEELETLFPNVRLNEKNMKLADSDIDLFVLYAFQNILFYQKELSKLDTISRLKLNDALNQSKMGDSRALETAVEAEMEKEKRKIGLEFQKRMLTLRAECERDMRLQLKRQAEAHQDHLMEALIMKEKEIERKLKRQMDEQVIVEKNKFKMQLASIIGRLKGIDEVLSKRVGQDKKAQQSQVLWSACQSLEASLRDVPSAVPAESQLRPLQNEVDAIAKSSAHDELVEAVVASIPVEALVRGVFTESVLKERFLRVEKVAHRVALLPEGGSSMLVMLLSYLQSVFIVNSPSPIPAYELANEPFEPSKFDTFDILQRARYWLDRGNMSQCLRYMNLLEGAPRAVASEWMREARIHLETKQAANALMAHASASGLIYS</sequence>
<keyword evidence="6" id="KW-0472">Membrane</keyword>
<keyword evidence="5 7" id="KW-0496">Mitochondrion</keyword>
<keyword evidence="10" id="KW-1185">Reference proteome</keyword>
<evidence type="ECO:0000256" key="4">
    <source>
        <dbReference type="ARBA" id="ARBA00022989"/>
    </source>
</evidence>
<dbReference type="Proteomes" id="UP001558652">
    <property type="component" value="Unassembled WGS sequence"/>
</dbReference>
<keyword evidence="2 7" id="KW-0812">Transmembrane</keyword>
<comment type="function">
    <text evidence="7">Component of the MICOS complex, a large protein complex of the mitochondrial inner membrane that plays crucial roles in the maintenance of crista junctions, inner membrane architecture, and formation of contact sites to the outer membrane.</text>
</comment>
<comment type="subunit">
    <text evidence="7">Component of the mitochondrial contact site and cristae organizing system (MICOS) complex.</text>
</comment>
<evidence type="ECO:0000256" key="2">
    <source>
        <dbReference type="ARBA" id="ARBA00022692"/>
    </source>
</evidence>
<proteinExistence type="inferred from homology"/>